<evidence type="ECO:0000313" key="3">
    <source>
        <dbReference type="Proteomes" id="UP000245086"/>
    </source>
</evidence>
<gene>
    <name evidence="2" type="ORF">PbB2_02638</name>
</gene>
<dbReference type="EMBL" id="BFBR01000009">
    <property type="protein sequence ID" value="GBF58947.1"/>
    <property type="molecule type" value="Genomic_DNA"/>
</dbReference>
<feature type="chain" id="PRO_5015120452" description="OmpA-like domain-containing protein" evidence="1">
    <location>
        <begin position="30"/>
        <end position="150"/>
    </location>
</feature>
<dbReference type="RefSeq" id="WP_238165022.1">
    <property type="nucleotide sequence ID" value="NZ_BFBR01000009.1"/>
</dbReference>
<dbReference type="Proteomes" id="UP000245086">
    <property type="component" value="Unassembled WGS sequence"/>
</dbReference>
<sequence length="150" mass="15723">MIQILRGSSLKRGVGLLCLCSAIALTGCASPTAAVEESFVVGEDICAGEATRIYFPHSESTLSPVAAQVVVRLSDQLATCPKRRVILVSVSGDDAPPSSLDNREERTAIVKQILISQGIADKRIITTAQGPLIAQAPKGPIGSVFVLTRP</sequence>
<evidence type="ECO:0000256" key="1">
    <source>
        <dbReference type="SAM" id="SignalP"/>
    </source>
</evidence>
<organism evidence="2 3">
    <name type="scientific">Candidatus Phycosocius bacilliformis</name>
    <dbReference type="NCBI Taxonomy" id="1445552"/>
    <lineage>
        <taxon>Bacteria</taxon>
        <taxon>Pseudomonadati</taxon>
        <taxon>Pseudomonadota</taxon>
        <taxon>Alphaproteobacteria</taxon>
        <taxon>Caulobacterales</taxon>
        <taxon>Caulobacterales incertae sedis</taxon>
        <taxon>Candidatus Phycosocius</taxon>
    </lineage>
</organism>
<dbReference type="PROSITE" id="PS51257">
    <property type="entry name" value="PROKAR_LIPOPROTEIN"/>
    <property type="match status" value="1"/>
</dbReference>
<evidence type="ECO:0000313" key="2">
    <source>
        <dbReference type="EMBL" id="GBF58947.1"/>
    </source>
</evidence>
<dbReference type="InterPro" id="IPR036737">
    <property type="entry name" value="OmpA-like_sf"/>
</dbReference>
<comment type="caution">
    <text evidence="2">The sequence shown here is derived from an EMBL/GenBank/DDBJ whole genome shotgun (WGS) entry which is preliminary data.</text>
</comment>
<keyword evidence="1" id="KW-0732">Signal</keyword>
<feature type="signal peptide" evidence="1">
    <location>
        <begin position="1"/>
        <end position="29"/>
    </location>
</feature>
<dbReference type="SUPFAM" id="SSF103088">
    <property type="entry name" value="OmpA-like"/>
    <property type="match status" value="1"/>
</dbReference>
<proteinExistence type="predicted"/>
<dbReference type="Gene3D" id="3.30.1330.60">
    <property type="entry name" value="OmpA-like domain"/>
    <property type="match status" value="1"/>
</dbReference>
<name>A0A2P2ED07_9PROT</name>
<protein>
    <recommendedName>
        <fullName evidence="4">OmpA-like domain-containing protein</fullName>
    </recommendedName>
</protein>
<evidence type="ECO:0008006" key="4">
    <source>
        <dbReference type="Google" id="ProtNLM"/>
    </source>
</evidence>
<keyword evidence="3" id="KW-1185">Reference proteome</keyword>
<reference evidence="2 3" key="1">
    <citation type="journal article" date="2018" name="Genome Announc.">
        <title>Draft Genome Sequence of "Candidatus Phycosocius bacilliformis," an Alphaproteobacterial Ectosymbiont of the Hydrocarbon-Producing Green Alga Botryococcus braunii.</title>
        <authorList>
            <person name="Tanabe Y."/>
            <person name="Yamaguchi H."/>
            <person name="Watanabe M.M."/>
        </authorList>
    </citation>
    <scope>NUCLEOTIDE SEQUENCE [LARGE SCALE GENOMIC DNA]</scope>
    <source>
        <strain evidence="2 3">BOTRYCO-2</strain>
    </source>
</reference>
<accession>A0A2P2ED07</accession>
<dbReference type="AlphaFoldDB" id="A0A2P2ED07"/>